<dbReference type="InterPro" id="IPR036909">
    <property type="entry name" value="Cyt_c-like_dom_sf"/>
</dbReference>
<dbReference type="InterPro" id="IPR012938">
    <property type="entry name" value="Glc/Sorbosone_DH"/>
</dbReference>
<dbReference type="EMBL" id="CP138858">
    <property type="protein sequence ID" value="WPJ96562.1"/>
    <property type="molecule type" value="Genomic_DNA"/>
</dbReference>
<keyword evidence="7" id="KW-1185">Reference proteome</keyword>
<keyword evidence="2 4" id="KW-0479">Metal-binding</keyword>
<evidence type="ECO:0000313" key="6">
    <source>
        <dbReference type="EMBL" id="WPJ96562.1"/>
    </source>
</evidence>
<evidence type="ECO:0000256" key="1">
    <source>
        <dbReference type="ARBA" id="ARBA00022617"/>
    </source>
</evidence>
<dbReference type="Pfam" id="PF13442">
    <property type="entry name" value="Cytochrome_CBB3"/>
    <property type="match status" value="1"/>
</dbReference>
<evidence type="ECO:0000256" key="2">
    <source>
        <dbReference type="ARBA" id="ARBA00022723"/>
    </source>
</evidence>
<dbReference type="PROSITE" id="PS51007">
    <property type="entry name" value="CYTC"/>
    <property type="match status" value="1"/>
</dbReference>
<proteinExistence type="predicted"/>
<dbReference type="Gene3D" id="2.120.10.30">
    <property type="entry name" value="TolB, C-terminal domain"/>
    <property type="match status" value="1"/>
</dbReference>
<protein>
    <submittedName>
        <fullName evidence="6">PQQ-dependent sugar dehydrogenase</fullName>
    </submittedName>
</protein>
<dbReference type="Pfam" id="PF07995">
    <property type="entry name" value="GSDH"/>
    <property type="match status" value="1"/>
</dbReference>
<dbReference type="PANTHER" id="PTHR19328:SF75">
    <property type="entry name" value="ALDOSE SUGAR DEHYDROGENASE YLII"/>
    <property type="match status" value="1"/>
</dbReference>
<evidence type="ECO:0000256" key="4">
    <source>
        <dbReference type="PROSITE-ProRule" id="PRU00433"/>
    </source>
</evidence>
<dbReference type="SUPFAM" id="SSF50952">
    <property type="entry name" value="Soluble quinoprotein glucose dehydrogenase"/>
    <property type="match status" value="1"/>
</dbReference>
<evidence type="ECO:0000313" key="7">
    <source>
        <dbReference type="Proteomes" id="UP001324993"/>
    </source>
</evidence>
<feature type="domain" description="Cytochrome c" evidence="5">
    <location>
        <begin position="17"/>
        <end position="101"/>
    </location>
</feature>
<reference evidence="6 7" key="1">
    <citation type="submission" date="2023-11" db="EMBL/GenBank/DDBJ databases">
        <title>Coraliomargarita sp. nov., isolated from marine algae.</title>
        <authorList>
            <person name="Lee J.K."/>
            <person name="Baek J.H."/>
            <person name="Kim J.M."/>
            <person name="Choi D.G."/>
            <person name="Jeon C.O."/>
        </authorList>
    </citation>
    <scope>NUCLEOTIDE SEQUENCE [LARGE SCALE GENOMIC DNA]</scope>
    <source>
        <strain evidence="6 7">J2-16</strain>
    </source>
</reference>
<accession>A0ABZ0RNU4</accession>
<gene>
    <name evidence="6" type="ORF">SH580_02450</name>
</gene>
<evidence type="ECO:0000256" key="3">
    <source>
        <dbReference type="ARBA" id="ARBA00023004"/>
    </source>
</evidence>
<dbReference type="SUPFAM" id="SSF46626">
    <property type="entry name" value="Cytochrome c"/>
    <property type="match status" value="1"/>
</dbReference>
<dbReference type="Gene3D" id="1.10.760.10">
    <property type="entry name" value="Cytochrome c-like domain"/>
    <property type="match status" value="1"/>
</dbReference>
<organism evidence="6 7">
    <name type="scientific">Coraliomargarita algicola</name>
    <dbReference type="NCBI Taxonomy" id="3092156"/>
    <lineage>
        <taxon>Bacteria</taxon>
        <taxon>Pseudomonadati</taxon>
        <taxon>Verrucomicrobiota</taxon>
        <taxon>Opitutia</taxon>
        <taxon>Puniceicoccales</taxon>
        <taxon>Coraliomargaritaceae</taxon>
        <taxon>Coraliomargarita</taxon>
    </lineage>
</organism>
<dbReference type="InterPro" id="IPR009056">
    <property type="entry name" value="Cyt_c-like_dom"/>
</dbReference>
<dbReference type="InterPro" id="IPR011042">
    <property type="entry name" value="6-blade_b-propeller_TolB-like"/>
</dbReference>
<keyword evidence="3 4" id="KW-0408">Iron</keyword>
<dbReference type="Proteomes" id="UP001324993">
    <property type="component" value="Chromosome"/>
</dbReference>
<sequence length="472" mass="52563">MRRLSLLFLFLPCSIWGQNRIGTGAVETLYRQHCMSCHGENLRGGLGRSLLDADEWQVVGQGRDFIEYVQTGDEITGMPGFGSSLSVPEIRSLQIYIDEMRQRSVEAAGISPVVKEGEVYSAGGYQFRVEPVIEGLQLPWSIYFLSAREALITERSGQLRVWKDGELGAPIVGTPEVVTQGQGGLLEVAAHPDYSKNGWVYLAFSASARDADHPKNCMTQIVRGRIVEERWQDEELIFEVPAEFHRSSGVHFGTRFVFQDGYLYFSIGDRGAQDQAQDLTRPNGKIHRIHDDGRVPADNPFVEIADAYPSIWTYGNRNPQGLDAHPVTGAIFESEHGPRGGDEINRIRRGRNYGWPVITYGMNYNGKPITGKTALPGMEQPLHYWTPSIAVCGIDFYEGDQFPDWKNDLFVGGLASQELHRLVLAGDQVIRDEVILKGEGRVRDVATGPDGFLYVVLNGPDLVIRLVPVVNE</sequence>
<keyword evidence="1 4" id="KW-0349">Heme</keyword>
<evidence type="ECO:0000259" key="5">
    <source>
        <dbReference type="PROSITE" id="PS51007"/>
    </source>
</evidence>
<name>A0ABZ0RNU4_9BACT</name>
<dbReference type="RefSeq" id="WP_319833421.1">
    <property type="nucleotide sequence ID" value="NZ_CP138858.1"/>
</dbReference>
<dbReference type="PANTHER" id="PTHR19328">
    <property type="entry name" value="HEDGEHOG-INTERACTING PROTEIN"/>
    <property type="match status" value="1"/>
</dbReference>
<dbReference type="InterPro" id="IPR011041">
    <property type="entry name" value="Quinoprot_gluc/sorb_DH_b-prop"/>
</dbReference>